<gene>
    <name evidence="5" type="ORF">MU1_53050</name>
</gene>
<keyword evidence="6" id="KW-1185">Reference proteome</keyword>
<name>A0ABQ6GPL4_9BACL</name>
<feature type="domain" description="HTH gntR-type" evidence="4">
    <location>
        <begin position="7"/>
        <end position="74"/>
    </location>
</feature>
<dbReference type="PRINTS" id="PR00035">
    <property type="entry name" value="HTHGNTR"/>
</dbReference>
<dbReference type="EMBL" id="BSSQ01000024">
    <property type="protein sequence ID" value="GLX70957.1"/>
    <property type="molecule type" value="Genomic_DNA"/>
</dbReference>
<proteinExistence type="predicted"/>
<dbReference type="InterPro" id="IPR000524">
    <property type="entry name" value="Tscrpt_reg_HTH_GntR"/>
</dbReference>
<dbReference type="SUPFAM" id="SSF48008">
    <property type="entry name" value="GntR ligand-binding domain-like"/>
    <property type="match status" value="1"/>
</dbReference>
<accession>A0ABQ6GPL4</accession>
<dbReference type="InterPro" id="IPR011711">
    <property type="entry name" value="GntR_C"/>
</dbReference>
<dbReference type="Proteomes" id="UP001157114">
    <property type="component" value="Unassembled WGS sequence"/>
</dbReference>
<dbReference type="SMART" id="SM00345">
    <property type="entry name" value="HTH_GNTR"/>
    <property type="match status" value="1"/>
</dbReference>
<keyword evidence="2" id="KW-0238">DNA-binding</keyword>
<protein>
    <submittedName>
        <fullName evidence="5">GntR family transcriptional regulator</fullName>
    </submittedName>
</protein>
<evidence type="ECO:0000313" key="6">
    <source>
        <dbReference type="Proteomes" id="UP001157114"/>
    </source>
</evidence>
<organism evidence="5 6">
    <name type="scientific">Paenibacillus glycanilyticus</name>
    <dbReference type="NCBI Taxonomy" id="126569"/>
    <lineage>
        <taxon>Bacteria</taxon>
        <taxon>Bacillati</taxon>
        <taxon>Bacillota</taxon>
        <taxon>Bacilli</taxon>
        <taxon>Bacillales</taxon>
        <taxon>Paenibacillaceae</taxon>
        <taxon>Paenibacillus</taxon>
    </lineage>
</organism>
<dbReference type="InterPro" id="IPR036390">
    <property type="entry name" value="WH_DNA-bd_sf"/>
</dbReference>
<keyword evidence="3" id="KW-0804">Transcription</keyword>
<evidence type="ECO:0000256" key="3">
    <source>
        <dbReference type="ARBA" id="ARBA00023163"/>
    </source>
</evidence>
<dbReference type="RefSeq" id="WP_284241770.1">
    <property type="nucleotide sequence ID" value="NZ_BSSQ01000024.1"/>
</dbReference>
<dbReference type="Pfam" id="PF07729">
    <property type="entry name" value="FCD"/>
    <property type="match status" value="1"/>
</dbReference>
<evidence type="ECO:0000256" key="1">
    <source>
        <dbReference type="ARBA" id="ARBA00023015"/>
    </source>
</evidence>
<sequence>MSGTTTVTLKEKAFAHLRQLILNGELKPGEVLTERMLVEMLEMSRTPIRAALERLDAEGLANYTPNKGLVVAELSLRKAIDLYDYRIAMECFVVRKLASMELEQKDLIWLEQNLQQQKQHVDQSDYALFTEADSQFHRKLVEIYANSEIAQAMERLQDQLYRIAIGVLRKDRTRISVSYEDHARIFQFIQAGEADQASQAMEQHLEFGKRILIM</sequence>
<dbReference type="CDD" id="cd07377">
    <property type="entry name" value="WHTH_GntR"/>
    <property type="match status" value="1"/>
</dbReference>
<evidence type="ECO:0000313" key="5">
    <source>
        <dbReference type="EMBL" id="GLX70957.1"/>
    </source>
</evidence>
<dbReference type="Gene3D" id="1.20.120.530">
    <property type="entry name" value="GntR ligand-binding domain-like"/>
    <property type="match status" value="1"/>
</dbReference>
<dbReference type="PANTHER" id="PTHR43537:SF5">
    <property type="entry name" value="UXU OPERON TRANSCRIPTIONAL REGULATOR"/>
    <property type="match status" value="1"/>
</dbReference>
<evidence type="ECO:0000256" key="2">
    <source>
        <dbReference type="ARBA" id="ARBA00023125"/>
    </source>
</evidence>
<dbReference type="SUPFAM" id="SSF46785">
    <property type="entry name" value="Winged helix' DNA-binding domain"/>
    <property type="match status" value="1"/>
</dbReference>
<comment type="caution">
    <text evidence="5">The sequence shown here is derived from an EMBL/GenBank/DDBJ whole genome shotgun (WGS) entry which is preliminary data.</text>
</comment>
<dbReference type="Gene3D" id="1.10.10.10">
    <property type="entry name" value="Winged helix-like DNA-binding domain superfamily/Winged helix DNA-binding domain"/>
    <property type="match status" value="1"/>
</dbReference>
<dbReference type="InterPro" id="IPR036388">
    <property type="entry name" value="WH-like_DNA-bd_sf"/>
</dbReference>
<dbReference type="InterPro" id="IPR008920">
    <property type="entry name" value="TF_FadR/GntR_C"/>
</dbReference>
<evidence type="ECO:0000259" key="4">
    <source>
        <dbReference type="PROSITE" id="PS50949"/>
    </source>
</evidence>
<dbReference type="Pfam" id="PF00392">
    <property type="entry name" value="GntR"/>
    <property type="match status" value="1"/>
</dbReference>
<keyword evidence="1" id="KW-0805">Transcription regulation</keyword>
<reference evidence="5 6" key="1">
    <citation type="submission" date="2023-03" db="EMBL/GenBank/DDBJ databases">
        <title>Draft genome sequence of the bacteria which degrade cell wall of Tricholomamatutake.</title>
        <authorList>
            <person name="Konishi Y."/>
            <person name="Fukuta Y."/>
            <person name="Shirasaka N."/>
        </authorList>
    </citation>
    <scope>NUCLEOTIDE SEQUENCE [LARGE SCALE GENOMIC DNA]</scope>
    <source>
        <strain evidence="6">mu1</strain>
    </source>
</reference>
<dbReference type="PROSITE" id="PS50949">
    <property type="entry name" value="HTH_GNTR"/>
    <property type="match status" value="1"/>
</dbReference>
<dbReference type="SMART" id="SM00895">
    <property type="entry name" value="FCD"/>
    <property type="match status" value="1"/>
</dbReference>
<dbReference type="PANTHER" id="PTHR43537">
    <property type="entry name" value="TRANSCRIPTIONAL REGULATOR, GNTR FAMILY"/>
    <property type="match status" value="1"/>
</dbReference>